<dbReference type="Proteomes" id="UP001187192">
    <property type="component" value="Unassembled WGS sequence"/>
</dbReference>
<feature type="domain" description="JmjC" evidence="2">
    <location>
        <begin position="177"/>
        <end position="347"/>
    </location>
</feature>
<evidence type="ECO:0008006" key="5">
    <source>
        <dbReference type="Google" id="ProtNLM"/>
    </source>
</evidence>
<dbReference type="InterPro" id="IPR003347">
    <property type="entry name" value="JmjC_dom"/>
</dbReference>
<dbReference type="Gene3D" id="2.60.120.650">
    <property type="entry name" value="Cupin"/>
    <property type="match status" value="1"/>
</dbReference>
<evidence type="ECO:0000259" key="1">
    <source>
        <dbReference type="PROSITE" id="PS51183"/>
    </source>
</evidence>
<dbReference type="SMART" id="SM00558">
    <property type="entry name" value="JmjC"/>
    <property type="match status" value="1"/>
</dbReference>
<dbReference type="SUPFAM" id="SSF51197">
    <property type="entry name" value="Clavaminate synthase-like"/>
    <property type="match status" value="1"/>
</dbReference>
<dbReference type="GO" id="GO:0000785">
    <property type="term" value="C:chromatin"/>
    <property type="evidence" value="ECO:0007669"/>
    <property type="project" value="TreeGrafter"/>
</dbReference>
<dbReference type="InterPro" id="IPR003349">
    <property type="entry name" value="JmjN"/>
</dbReference>
<dbReference type="Pfam" id="PF02928">
    <property type="entry name" value="zf-C5HC2"/>
    <property type="match status" value="1"/>
</dbReference>
<dbReference type="InterPro" id="IPR004198">
    <property type="entry name" value="Znf_C5HC2"/>
</dbReference>
<evidence type="ECO:0000313" key="3">
    <source>
        <dbReference type="EMBL" id="GMN44173.1"/>
    </source>
</evidence>
<dbReference type="GO" id="GO:0005634">
    <property type="term" value="C:nucleus"/>
    <property type="evidence" value="ECO:0007669"/>
    <property type="project" value="TreeGrafter"/>
</dbReference>
<dbReference type="PANTHER" id="PTHR10694">
    <property type="entry name" value="LYSINE-SPECIFIC DEMETHYLASE"/>
    <property type="match status" value="1"/>
</dbReference>
<proteinExistence type="predicted"/>
<evidence type="ECO:0000259" key="2">
    <source>
        <dbReference type="PROSITE" id="PS51184"/>
    </source>
</evidence>
<dbReference type="GO" id="GO:0010468">
    <property type="term" value="P:regulation of gene expression"/>
    <property type="evidence" value="ECO:0007669"/>
    <property type="project" value="TreeGrafter"/>
</dbReference>
<keyword evidence="4" id="KW-1185">Reference proteome</keyword>
<feature type="domain" description="JmjN" evidence="1">
    <location>
        <begin position="30"/>
        <end position="71"/>
    </location>
</feature>
<dbReference type="EMBL" id="BTGU01000018">
    <property type="protein sequence ID" value="GMN44173.1"/>
    <property type="molecule type" value="Genomic_DNA"/>
</dbReference>
<name>A0AA88AE60_FICCA</name>
<dbReference type="Pfam" id="PF02373">
    <property type="entry name" value="JmjC"/>
    <property type="match status" value="1"/>
</dbReference>
<organism evidence="3 4">
    <name type="scientific">Ficus carica</name>
    <name type="common">Common fig</name>
    <dbReference type="NCBI Taxonomy" id="3494"/>
    <lineage>
        <taxon>Eukaryota</taxon>
        <taxon>Viridiplantae</taxon>
        <taxon>Streptophyta</taxon>
        <taxon>Embryophyta</taxon>
        <taxon>Tracheophyta</taxon>
        <taxon>Spermatophyta</taxon>
        <taxon>Magnoliopsida</taxon>
        <taxon>eudicotyledons</taxon>
        <taxon>Gunneridae</taxon>
        <taxon>Pentapetalae</taxon>
        <taxon>rosids</taxon>
        <taxon>fabids</taxon>
        <taxon>Rosales</taxon>
        <taxon>Moraceae</taxon>
        <taxon>Ficeae</taxon>
        <taxon>Ficus</taxon>
    </lineage>
</organism>
<protein>
    <recommendedName>
        <fullName evidence="5">Lysine-specific demethylase JMJ706-like</fullName>
    </recommendedName>
</protein>
<dbReference type="SMART" id="SM00545">
    <property type="entry name" value="JmjN"/>
    <property type="match status" value="1"/>
</dbReference>
<sequence>MMMMSLPKRKVEKLDPNNHEQQWIDDISECPVYRPSMEEFDDPLLFLQNIAPHASKYGICKIVSPINARVPADVVVAKEMKDFKFETTVQPLRHVTWDVNDKLTFFRRGRKYKCCEFERMANKAFFRRFHCSGCLPSATIEKEFWREMACGRKGTVEYGLNVEGSAFSSDPNDPLGKSKWNLKNFSRLPKSSLRLLEGAIPGITDPMLYIGMLFSMFAWHVEDHFLYSINYHHSGAPKTWYSVPGNFASQFEETVLDHVYSSDILSHEGVDEASKLLAEKTTMFPPKILLENDVPVCKALQMPGEFVITFPRAYHSGFSHGYNCGEAVNFVVSDWFQLGAEASQHYALLGITPTIPYEELLCKEAMLLYKSLNHEGHLDHHHHYSAADLISQFSIKISFVRLVRFYEQALHYLSDTLKSLMLNFCPLSEATVICSLCKRDCYLAYMMCNCCYSYSICLNHVEDTNCSCGSKCSMFVREDMSAYEEAARKFEKEEQIRREIQQQTKRSHGRKHDHYITNPMDDHEYSAYSGEYLGNGKGRSMKGKCNVKNNVENNKKGVMEIRRMGGLTNFIHSKL</sequence>
<dbReference type="PROSITE" id="PS51184">
    <property type="entry name" value="JMJC"/>
    <property type="match status" value="1"/>
</dbReference>
<gene>
    <name evidence="3" type="ORF">TIFTF001_013359</name>
</gene>
<dbReference type="Pfam" id="PF02375">
    <property type="entry name" value="JmjN"/>
    <property type="match status" value="1"/>
</dbReference>
<evidence type="ECO:0000313" key="4">
    <source>
        <dbReference type="Proteomes" id="UP001187192"/>
    </source>
</evidence>
<dbReference type="PROSITE" id="PS51183">
    <property type="entry name" value="JMJN"/>
    <property type="match status" value="1"/>
</dbReference>
<dbReference type="AlphaFoldDB" id="A0AA88AE60"/>
<reference evidence="3" key="1">
    <citation type="submission" date="2023-07" db="EMBL/GenBank/DDBJ databases">
        <title>draft genome sequence of fig (Ficus carica).</title>
        <authorList>
            <person name="Takahashi T."/>
            <person name="Nishimura K."/>
        </authorList>
    </citation>
    <scope>NUCLEOTIDE SEQUENCE</scope>
</reference>
<dbReference type="GO" id="GO:0032452">
    <property type="term" value="F:histone demethylase activity"/>
    <property type="evidence" value="ECO:0007669"/>
    <property type="project" value="TreeGrafter"/>
</dbReference>
<comment type="caution">
    <text evidence="3">The sequence shown here is derived from an EMBL/GenBank/DDBJ whole genome shotgun (WGS) entry which is preliminary data.</text>
</comment>
<accession>A0AA88AE60</accession>
<dbReference type="PANTHER" id="PTHR10694:SF106">
    <property type="entry name" value="TRANSCRIPTION FACTOR JUMONJI FAMILY PROTEIN"/>
    <property type="match status" value="1"/>
</dbReference>